<name>A0A914V6P7_9BILA</name>
<evidence type="ECO:0000259" key="1">
    <source>
        <dbReference type="Pfam" id="PF06239"/>
    </source>
</evidence>
<dbReference type="Pfam" id="PF06239">
    <property type="entry name" value="ECSIT_N"/>
    <property type="match status" value="1"/>
</dbReference>
<protein>
    <submittedName>
        <fullName evidence="3">ECSIT N-terminal domain-containing protein</fullName>
    </submittedName>
</protein>
<dbReference type="GO" id="GO:0045087">
    <property type="term" value="P:innate immune response"/>
    <property type="evidence" value="ECO:0007669"/>
    <property type="project" value="TreeGrafter"/>
</dbReference>
<dbReference type="AlphaFoldDB" id="A0A914V6P7"/>
<dbReference type="PANTHER" id="PTHR13113">
    <property type="entry name" value="ECSIT EVOLUTIONARILY CONSERVED SIGNALING INTERMEDIATE IN TOLL PATHWAYS"/>
    <property type="match status" value="1"/>
</dbReference>
<dbReference type="GO" id="GO:0005739">
    <property type="term" value="C:mitochondrion"/>
    <property type="evidence" value="ECO:0007669"/>
    <property type="project" value="TreeGrafter"/>
</dbReference>
<dbReference type="WBParaSite" id="PSAMB.scaffold15997size1432.g36743.t1">
    <property type="protein sequence ID" value="PSAMB.scaffold15997size1432.g36743.t1"/>
    <property type="gene ID" value="PSAMB.scaffold15997size1432.g36743"/>
</dbReference>
<dbReference type="InterPro" id="IPR046448">
    <property type="entry name" value="ECSIT_N"/>
</dbReference>
<evidence type="ECO:0000313" key="2">
    <source>
        <dbReference type="Proteomes" id="UP000887566"/>
    </source>
</evidence>
<dbReference type="Proteomes" id="UP000887566">
    <property type="component" value="Unplaced"/>
</dbReference>
<feature type="domain" description="ECSIT N-terminal" evidence="1">
    <location>
        <begin position="1"/>
        <end position="76"/>
    </location>
</feature>
<reference evidence="3" key="1">
    <citation type="submission" date="2022-11" db="UniProtKB">
        <authorList>
            <consortium name="WormBaseParasite"/>
        </authorList>
    </citation>
    <scope>IDENTIFICATION</scope>
</reference>
<proteinExistence type="predicted"/>
<dbReference type="GO" id="GO:0007178">
    <property type="term" value="P:cell surface receptor protein serine/threonine kinase signaling pathway"/>
    <property type="evidence" value="ECO:0007669"/>
    <property type="project" value="TreeGrafter"/>
</dbReference>
<accession>A0A914V6P7</accession>
<dbReference type="PANTHER" id="PTHR13113:SF1">
    <property type="entry name" value="EVOLUTIONARILY CONSERVED SIGNALING INTERMEDIATE IN TOLL PATHWAY, MITOCHONDRIAL"/>
    <property type="match status" value="1"/>
</dbReference>
<sequence>MEWHGCEPDKEISDMVGLVFGQWNFASKKMKRMMYWRMKLRHSNPFVDRRDIEGKQLRPSSLAKWAMKMICRDPGTVIYEWLTDELENRKEKTWIVCGQSPMQQRLIERHPIDKPLYVNGPFTVY</sequence>
<organism evidence="2 3">
    <name type="scientific">Plectus sambesii</name>
    <dbReference type="NCBI Taxonomy" id="2011161"/>
    <lineage>
        <taxon>Eukaryota</taxon>
        <taxon>Metazoa</taxon>
        <taxon>Ecdysozoa</taxon>
        <taxon>Nematoda</taxon>
        <taxon>Chromadorea</taxon>
        <taxon>Plectida</taxon>
        <taxon>Plectina</taxon>
        <taxon>Plectoidea</taxon>
        <taxon>Plectidae</taxon>
        <taxon>Plectus</taxon>
    </lineage>
</organism>
<dbReference type="InterPro" id="IPR010418">
    <property type="entry name" value="ECSIT"/>
</dbReference>
<evidence type="ECO:0000313" key="3">
    <source>
        <dbReference type="WBParaSite" id="PSAMB.scaffold15997size1432.g36743.t1"/>
    </source>
</evidence>
<keyword evidence="2" id="KW-1185">Reference proteome</keyword>